<evidence type="ECO:0000256" key="10">
    <source>
        <dbReference type="PIRSR" id="PIRSR036696-2"/>
    </source>
</evidence>
<evidence type="ECO:0000259" key="11">
    <source>
        <dbReference type="Pfam" id="PF07687"/>
    </source>
</evidence>
<organism evidence="12 13">
    <name type="scientific">Macrostomum lignano</name>
    <dbReference type="NCBI Taxonomy" id="282301"/>
    <lineage>
        <taxon>Eukaryota</taxon>
        <taxon>Metazoa</taxon>
        <taxon>Spiralia</taxon>
        <taxon>Lophotrochozoa</taxon>
        <taxon>Platyhelminthes</taxon>
        <taxon>Rhabditophora</taxon>
        <taxon>Macrostomorpha</taxon>
        <taxon>Macrostomida</taxon>
        <taxon>Macrostomidae</taxon>
        <taxon>Macrostomum</taxon>
    </lineage>
</organism>
<evidence type="ECO:0000256" key="8">
    <source>
        <dbReference type="ARBA" id="ARBA00029656"/>
    </source>
</evidence>
<feature type="binding site" evidence="10">
    <location>
        <position position="83"/>
    </location>
    <ligand>
        <name>Zn(2+)</name>
        <dbReference type="ChEBI" id="CHEBI:29105"/>
        <label>1</label>
    </ligand>
</feature>
<evidence type="ECO:0000256" key="7">
    <source>
        <dbReference type="ARBA" id="ARBA00022833"/>
    </source>
</evidence>
<dbReference type="PANTHER" id="PTHR45892">
    <property type="entry name" value="AMINOACYLASE-1"/>
    <property type="match status" value="1"/>
</dbReference>
<reference evidence="13" key="1">
    <citation type="submission" date="2016-11" db="UniProtKB">
        <authorList>
            <consortium name="WormBaseParasite"/>
        </authorList>
    </citation>
    <scope>IDENTIFICATION</scope>
</reference>
<dbReference type="Gene3D" id="3.40.630.10">
    <property type="entry name" value="Zn peptidases"/>
    <property type="match status" value="1"/>
</dbReference>
<dbReference type="GO" id="GO:0004046">
    <property type="term" value="F:aminoacylase activity"/>
    <property type="evidence" value="ECO:0007669"/>
    <property type="project" value="UniProtKB-EC"/>
</dbReference>
<dbReference type="FunFam" id="3.40.630.10:FF:000019">
    <property type="entry name" value="Aminoacylase 1"/>
    <property type="match status" value="1"/>
</dbReference>
<dbReference type="PIRSF" id="PIRSF036696">
    <property type="entry name" value="ACY-1"/>
    <property type="match status" value="1"/>
</dbReference>
<comment type="cofactor">
    <cofactor evidence="10">
        <name>Zn(2+)</name>
        <dbReference type="ChEBI" id="CHEBI:29105"/>
    </cofactor>
    <text evidence="10">Binds 2 Zn(2+) ions per subunit.</text>
</comment>
<dbReference type="FunFam" id="3.30.70.360:FF:000005">
    <property type="entry name" value="Putative Aminoacylase-1"/>
    <property type="match status" value="1"/>
</dbReference>
<sequence>QASPLVLSEPERQQAVENFRAYLRINTMHPRPDCGSAVAWLRGQAAELGLDSECIECHPGQPVLIMRWPGSEPNRTSLLLNSHMDVVPVFPEHWRCDPFSADMDEQGNIYARGAQDMKCVAVQYLEALRKLKAANYQPKRNIYLSFMPDEEVTGKLGMGKFCQSDKFRSLNVGCAMDEGLANPTEAFTVYYGERSVWWLRFEIRGQPGHGSRLMEDTAGEKAAKLIQRLYRFRDSQVERLERGRGIRLGEVTTLNLTQMNGGVQTNVLPEKLCLDVDCRIAPDVNLVHFEAELRRWCEEAGPGVSLEFTQKFDAGKPTDTSERNPWWSAFAGSCQRLGMNIEPEIFPAATDSRYLRSLGISAIGFSPMNRTPVLLHDHNEFLNRDVFLRGVELYTTIIPDVADCPAA</sequence>
<feature type="binding site" evidence="10">
    <location>
        <position position="178"/>
    </location>
    <ligand>
        <name>Zn(2+)</name>
        <dbReference type="ChEBI" id="CHEBI:29105"/>
        <label>1</label>
    </ligand>
</feature>
<dbReference type="PANTHER" id="PTHR45892:SF1">
    <property type="entry name" value="AMINOACYLASE-1"/>
    <property type="match status" value="1"/>
</dbReference>
<dbReference type="GO" id="GO:0046872">
    <property type="term" value="F:metal ion binding"/>
    <property type="evidence" value="ECO:0007669"/>
    <property type="project" value="UniProtKB-KW"/>
</dbReference>
<feature type="domain" description="Peptidase M20 dimerisation" evidence="11">
    <location>
        <begin position="191"/>
        <end position="302"/>
    </location>
</feature>
<dbReference type="Pfam" id="PF01546">
    <property type="entry name" value="Peptidase_M20"/>
    <property type="match status" value="1"/>
</dbReference>
<dbReference type="EC" id="3.5.1.14" evidence="3"/>
<evidence type="ECO:0000256" key="3">
    <source>
        <dbReference type="ARBA" id="ARBA00011913"/>
    </source>
</evidence>
<dbReference type="SUPFAM" id="SSF53187">
    <property type="entry name" value="Zn-dependent exopeptidases"/>
    <property type="match status" value="1"/>
</dbReference>
<feature type="active site" description="Proton acceptor" evidence="9">
    <location>
        <position position="150"/>
    </location>
</feature>
<dbReference type="WBParaSite" id="maker-uti_cns_0002729-snap-gene-0.9-mRNA-1">
    <property type="protein sequence ID" value="maker-uti_cns_0002729-snap-gene-0.9-mRNA-1"/>
    <property type="gene ID" value="maker-uti_cns_0002729-snap-gene-0.9"/>
</dbReference>
<name>A0A1I8GQZ1_9PLAT</name>
<dbReference type="NCBIfam" id="TIGR01880">
    <property type="entry name" value="Ac-peptdase-euk"/>
    <property type="match status" value="1"/>
</dbReference>
<feature type="binding site" evidence="10">
    <location>
        <position position="376"/>
    </location>
    <ligand>
        <name>Zn(2+)</name>
        <dbReference type="ChEBI" id="CHEBI:29105"/>
        <label>2</label>
    </ligand>
</feature>
<dbReference type="Gene3D" id="1.10.150.900">
    <property type="match status" value="1"/>
</dbReference>
<dbReference type="Proteomes" id="UP000095280">
    <property type="component" value="Unplaced"/>
</dbReference>
<dbReference type="InterPro" id="IPR010159">
    <property type="entry name" value="N-acyl_aa_amidohydrolase"/>
</dbReference>
<proteinExistence type="inferred from homology"/>
<dbReference type="FunFam" id="1.10.150.900:FF:000001">
    <property type="entry name" value="Aminoacylase-1, putative"/>
    <property type="match status" value="1"/>
</dbReference>
<dbReference type="InterPro" id="IPR002933">
    <property type="entry name" value="Peptidase_M20"/>
</dbReference>
<keyword evidence="6" id="KW-0378">Hydrolase</keyword>
<dbReference type="Pfam" id="PF07687">
    <property type="entry name" value="M20_dimer"/>
    <property type="match status" value="1"/>
</dbReference>
<dbReference type="AlphaFoldDB" id="A0A1I8GQZ1"/>
<dbReference type="CDD" id="cd05646">
    <property type="entry name" value="M20_AcylaseI_like"/>
    <property type="match status" value="1"/>
</dbReference>
<dbReference type="InterPro" id="IPR052083">
    <property type="entry name" value="Aminoacylase-1_M20A"/>
</dbReference>
<feature type="binding site" evidence="10">
    <location>
        <position position="116"/>
    </location>
    <ligand>
        <name>Zn(2+)</name>
        <dbReference type="ChEBI" id="CHEBI:29105"/>
        <label>1</label>
    </ligand>
</feature>
<evidence type="ECO:0000313" key="12">
    <source>
        <dbReference type="Proteomes" id="UP000095280"/>
    </source>
</evidence>
<feature type="active site" evidence="9">
    <location>
        <position position="85"/>
    </location>
</feature>
<dbReference type="PROSITE" id="PS00758">
    <property type="entry name" value="ARGE_DAPE_CPG2_1"/>
    <property type="match status" value="1"/>
</dbReference>
<feature type="binding site" evidence="10">
    <location>
        <position position="151"/>
    </location>
    <ligand>
        <name>Zn(2+)</name>
        <dbReference type="ChEBI" id="CHEBI:29105"/>
        <label>2</label>
    </ligand>
</feature>
<accession>A0A1I8GQZ1</accession>
<protein>
    <recommendedName>
        <fullName evidence="3">N-acyl-aliphatic-L-amino acid amidohydrolase</fullName>
        <ecNumber evidence="3">3.5.1.14</ecNumber>
    </recommendedName>
    <alternativeName>
        <fullName evidence="8">N-acyl-L-amino-acid amidohydrolase</fullName>
    </alternativeName>
</protein>
<dbReference type="GO" id="GO:0005737">
    <property type="term" value="C:cytoplasm"/>
    <property type="evidence" value="ECO:0007669"/>
    <property type="project" value="UniProtKB-SubCell"/>
</dbReference>
<keyword evidence="12" id="KW-1185">Reference proteome</keyword>
<keyword evidence="4" id="KW-0963">Cytoplasm</keyword>
<feature type="binding site" evidence="10">
    <location>
        <position position="116"/>
    </location>
    <ligand>
        <name>Zn(2+)</name>
        <dbReference type="ChEBI" id="CHEBI:29105"/>
        <label>2</label>
    </ligand>
</feature>
<dbReference type="InterPro" id="IPR001261">
    <property type="entry name" value="ArgE/DapE_CS"/>
</dbReference>
<comment type="similarity">
    <text evidence="2">Belongs to the peptidase M20A family.</text>
</comment>
<dbReference type="InterPro" id="IPR036264">
    <property type="entry name" value="Bact_exopeptidase_dim_dom"/>
</dbReference>
<dbReference type="GO" id="GO:0006520">
    <property type="term" value="P:amino acid metabolic process"/>
    <property type="evidence" value="ECO:0007669"/>
    <property type="project" value="InterPro"/>
</dbReference>
<dbReference type="InterPro" id="IPR011650">
    <property type="entry name" value="Peptidase_M20_dimer"/>
</dbReference>
<evidence type="ECO:0000256" key="9">
    <source>
        <dbReference type="PIRSR" id="PIRSR036696-1"/>
    </source>
</evidence>
<keyword evidence="7 10" id="KW-0862">Zinc</keyword>
<dbReference type="Gene3D" id="3.30.70.360">
    <property type="match status" value="1"/>
</dbReference>
<evidence type="ECO:0000256" key="6">
    <source>
        <dbReference type="ARBA" id="ARBA00022801"/>
    </source>
</evidence>
<comment type="subcellular location">
    <subcellularLocation>
        <location evidence="1">Cytoplasm</location>
    </subcellularLocation>
</comment>
<dbReference type="SUPFAM" id="SSF55031">
    <property type="entry name" value="Bacterial exopeptidase dimerisation domain"/>
    <property type="match status" value="1"/>
</dbReference>
<evidence type="ECO:0000256" key="4">
    <source>
        <dbReference type="ARBA" id="ARBA00022490"/>
    </source>
</evidence>
<dbReference type="PROSITE" id="PS00759">
    <property type="entry name" value="ARGE_DAPE_CPG2_2"/>
    <property type="match status" value="1"/>
</dbReference>
<evidence type="ECO:0000256" key="5">
    <source>
        <dbReference type="ARBA" id="ARBA00022723"/>
    </source>
</evidence>
<evidence type="ECO:0000256" key="1">
    <source>
        <dbReference type="ARBA" id="ARBA00004496"/>
    </source>
</evidence>
<evidence type="ECO:0000256" key="2">
    <source>
        <dbReference type="ARBA" id="ARBA00006247"/>
    </source>
</evidence>
<keyword evidence="5 10" id="KW-0479">Metal-binding</keyword>
<evidence type="ECO:0000313" key="13">
    <source>
        <dbReference type="WBParaSite" id="maker-uti_cns_0002729-snap-gene-0.9-mRNA-1"/>
    </source>
</evidence>